<accession>A0ABY7BYV8</accession>
<dbReference type="CDD" id="cd03443">
    <property type="entry name" value="PaaI_thioesterase"/>
    <property type="match status" value="1"/>
</dbReference>
<dbReference type="EMBL" id="CP114029">
    <property type="protein sequence ID" value="WAP68943.1"/>
    <property type="molecule type" value="Genomic_DNA"/>
</dbReference>
<dbReference type="InterPro" id="IPR003736">
    <property type="entry name" value="PAAI_dom"/>
</dbReference>
<protein>
    <submittedName>
        <fullName evidence="3">PaaI family thioesterase</fullName>
    </submittedName>
</protein>
<dbReference type="PANTHER" id="PTHR43240">
    <property type="entry name" value="1,4-DIHYDROXY-2-NAPHTHOYL-COA THIOESTERASE 1"/>
    <property type="match status" value="1"/>
</dbReference>
<dbReference type="NCBIfam" id="TIGR00369">
    <property type="entry name" value="unchar_dom_1"/>
    <property type="match status" value="1"/>
</dbReference>
<dbReference type="InterPro" id="IPR006683">
    <property type="entry name" value="Thioestr_dom"/>
</dbReference>
<dbReference type="Proteomes" id="UP001164020">
    <property type="component" value="Chromosome"/>
</dbReference>
<name>A0ABY7BYV8_9HYPH</name>
<proteinExistence type="predicted"/>
<dbReference type="InterPro" id="IPR029069">
    <property type="entry name" value="HotDog_dom_sf"/>
</dbReference>
<sequence length="132" mass="13880">MLDGRLPLPPFGAKMDITPTTVAEGRMVFTGRPNAAFLNPMGTVHGGWIAAILDSAMGCAVHSTLKAGQSYTTTSLTVNYVRALLPGDVEVRCEASALHTGRRTATSEGRLVDTSGRLIAHGVETCLIIDSP</sequence>
<dbReference type="PANTHER" id="PTHR43240:SF1">
    <property type="entry name" value="BLR5584 PROTEIN"/>
    <property type="match status" value="1"/>
</dbReference>
<reference evidence="3" key="1">
    <citation type="submission" date="2022-12" db="EMBL/GenBank/DDBJ databases">
        <title>Jiella pelagia sp. nov., isolated from phosphonate enriched culture of Northwest Pacific surface seawater.</title>
        <authorList>
            <person name="Shin D.Y."/>
            <person name="Hwang C.Y."/>
        </authorList>
    </citation>
    <scope>NUCLEOTIDE SEQUENCE</scope>
    <source>
        <strain evidence="3">HL-NP1</strain>
    </source>
</reference>
<dbReference type="SUPFAM" id="SSF54637">
    <property type="entry name" value="Thioesterase/thiol ester dehydrase-isomerase"/>
    <property type="match status" value="1"/>
</dbReference>
<feature type="domain" description="Thioesterase" evidence="2">
    <location>
        <begin position="41"/>
        <end position="119"/>
    </location>
</feature>
<keyword evidence="4" id="KW-1185">Reference proteome</keyword>
<gene>
    <name evidence="3" type="ORF">OH818_27700</name>
</gene>
<evidence type="ECO:0000256" key="1">
    <source>
        <dbReference type="ARBA" id="ARBA00022801"/>
    </source>
</evidence>
<organism evidence="3 4">
    <name type="scientific">Jiella pelagia</name>
    <dbReference type="NCBI Taxonomy" id="2986949"/>
    <lineage>
        <taxon>Bacteria</taxon>
        <taxon>Pseudomonadati</taxon>
        <taxon>Pseudomonadota</taxon>
        <taxon>Alphaproteobacteria</taxon>
        <taxon>Hyphomicrobiales</taxon>
        <taxon>Aurantimonadaceae</taxon>
        <taxon>Jiella</taxon>
    </lineage>
</organism>
<dbReference type="Gene3D" id="3.10.129.10">
    <property type="entry name" value="Hotdog Thioesterase"/>
    <property type="match status" value="1"/>
</dbReference>
<dbReference type="Pfam" id="PF03061">
    <property type="entry name" value="4HBT"/>
    <property type="match status" value="1"/>
</dbReference>
<evidence type="ECO:0000259" key="2">
    <source>
        <dbReference type="Pfam" id="PF03061"/>
    </source>
</evidence>
<evidence type="ECO:0000313" key="4">
    <source>
        <dbReference type="Proteomes" id="UP001164020"/>
    </source>
</evidence>
<evidence type="ECO:0000313" key="3">
    <source>
        <dbReference type="EMBL" id="WAP68943.1"/>
    </source>
</evidence>
<dbReference type="RefSeq" id="WP_268881380.1">
    <property type="nucleotide sequence ID" value="NZ_CP114029.1"/>
</dbReference>
<keyword evidence="1" id="KW-0378">Hydrolase</keyword>